<name>A0A142KXJ4_IPOBA</name>
<proteinExistence type="evidence at transcript level"/>
<sequence>KRGVRIVPMASVSVEQRVFKMVPEKAVKFRVRAVVTVRNKKETGFKEALIKRLDAFTDQLGRNVVLELI</sequence>
<dbReference type="AlphaFoldDB" id="A0A142KXJ4"/>
<reference evidence="1" key="1">
    <citation type="journal article" date="2016" name="Plant J.">
        <title>Sweet potato NAC transcription factor, IbNAC1, up-regulates sporamin gene expression by binding the SWRE motif against mechanical wounding and herbivore attack.</title>
        <authorList>
            <person name="Chen S.P."/>
            <person name="Lin I.W."/>
            <person name="Chen X."/>
            <person name="Huang Y.H."/>
            <person name="Chang H.C."/>
            <person name="Lo H.S."/>
            <person name="Lu H.H."/>
            <person name="Yeh K.W."/>
        </authorList>
    </citation>
    <scope>NUCLEOTIDE SEQUENCE</scope>
</reference>
<evidence type="ECO:0000313" key="1">
    <source>
        <dbReference type="EMBL" id="AMS24671.1"/>
    </source>
</evidence>
<organism evidence="1">
    <name type="scientific">Ipomoea batatas</name>
    <name type="common">Sweet potato</name>
    <name type="synonym">Convolvulus batatas</name>
    <dbReference type="NCBI Taxonomy" id="4120"/>
    <lineage>
        <taxon>Eukaryota</taxon>
        <taxon>Viridiplantae</taxon>
        <taxon>Streptophyta</taxon>
        <taxon>Embryophyta</taxon>
        <taxon>Tracheophyta</taxon>
        <taxon>Spermatophyta</taxon>
        <taxon>Magnoliopsida</taxon>
        <taxon>eudicotyledons</taxon>
        <taxon>Gunneridae</taxon>
        <taxon>Pentapetalae</taxon>
        <taxon>asterids</taxon>
        <taxon>lamiids</taxon>
        <taxon>Solanales</taxon>
        <taxon>Convolvulaceae</taxon>
        <taxon>Ipomoeeae</taxon>
        <taxon>Ipomoea</taxon>
    </lineage>
</organism>
<reference evidence="1" key="2">
    <citation type="submission" date="2016-02" db="EMBL/GenBank/DDBJ databases">
        <authorList>
            <person name="Wen L."/>
            <person name="He K."/>
            <person name="Yang H."/>
        </authorList>
    </citation>
    <scope>NUCLEOTIDE SEQUENCE</scope>
</reference>
<feature type="non-terminal residue" evidence="1">
    <location>
        <position position="69"/>
    </location>
</feature>
<accession>A0A142KXJ4</accession>
<dbReference type="EMBL" id="KU744536">
    <property type="protein sequence ID" value="AMS24671.1"/>
    <property type="molecule type" value="mRNA"/>
</dbReference>
<protein>
    <submittedName>
        <fullName evidence="1">LOX4</fullName>
    </submittedName>
</protein>
<feature type="non-terminal residue" evidence="1">
    <location>
        <position position="1"/>
    </location>
</feature>